<dbReference type="GeneID" id="42308172"/>
<dbReference type="PATRIC" id="fig|47500.12.peg.4570"/>
<organism evidence="1 3">
    <name type="scientific">Aneurinibacillus migulanus</name>
    <name type="common">Bacillus migulanus</name>
    <dbReference type="NCBI Taxonomy" id="47500"/>
    <lineage>
        <taxon>Bacteria</taxon>
        <taxon>Bacillati</taxon>
        <taxon>Bacillota</taxon>
        <taxon>Bacilli</taxon>
        <taxon>Bacillales</taxon>
        <taxon>Paenibacillaceae</taxon>
        <taxon>Aneurinibacillus group</taxon>
        <taxon>Aneurinibacillus</taxon>
    </lineage>
</organism>
<dbReference type="Proteomes" id="UP000182836">
    <property type="component" value="Unassembled WGS sequence"/>
</dbReference>
<dbReference type="Proteomes" id="UP000037269">
    <property type="component" value="Unassembled WGS sequence"/>
</dbReference>
<gene>
    <name evidence="1" type="ORF">AF333_23910</name>
    <name evidence="2" type="ORF">SAMN04487909_101256</name>
</gene>
<dbReference type="RefSeq" id="WP_043067957.1">
    <property type="nucleotide sequence ID" value="NZ_BJOA01000350.1"/>
</dbReference>
<dbReference type="EMBL" id="LGUG01000004">
    <property type="protein sequence ID" value="KON98027.1"/>
    <property type="molecule type" value="Genomic_DNA"/>
</dbReference>
<evidence type="ECO:0000313" key="1">
    <source>
        <dbReference type="EMBL" id="KON98027.1"/>
    </source>
</evidence>
<keyword evidence="3" id="KW-1185">Reference proteome</keyword>
<accession>A0A0D1XQD4</accession>
<name>A0A0D1XQD4_ANEMI</name>
<sequence>MKSLTGLIDELNKYNNIVISEEVHGMLWRDFAEQVIRLIGSRNVAVEWERDCVLIKKREKKII</sequence>
<dbReference type="AlphaFoldDB" id="A0A0D1XQD4"/>
<proteinExistence type="predicted"/>
<protein>
    <submittedName>
        <fullName evidence="1">Uncharacterized protein</fullName>
    </submittedName>
</protein>
<evidence type="ECO:0000313" key="4">
    <source>
        <dbReference type="Proteomes" id="UP000182836"/>
    </source>
</evidence>
<reference evidence="2 4" key="2">
    <citation type="submission" date="2016-10" db="EMBL/GenBank/DDBJ databases">
        <authorList>
            <person name="de Groot N.N."/>
        </authorList>
    </citation>
    <scope>NUCLEOTIDE SEQUENCE [LARGE SCALE GENOMIC DNA]</scope>
    <source>
        <strain evidence="2 4">DSM 2895</strain>
    </source>
</reference>
<evidence type="ECO:0000313" key="3">
    <source>
        <dbReference type="Proteomes" id="UP000037269"/>
    </source>
</evidence>
<evidence type="ECO:0000313" key="2">
    <source>
        <dbReference type="EMBL" id="SDI01777.1"/>
    </source>
</evidence>
<dbReference type="EMBL" id="FNED01000001">
    <property type="protein sequence ID" value="SDI01777.1"/>
    <property type="molecule type" value="Genomic_DNA"/>
</dbReference>
<reference evidence="1 3" key="1">
    <citation type="submission" date="2015-07" db="EMBL/GenBank/DDBJ databases">
        <title>Fjat-14205 dsm 2895.</title>
        <authorList>
            <person name="Liu B."/>
            <person name="Wang J."/>
            <person name="Zhu Y."/>
            <person name="Liu G."/>
            <person name="Chen Q."/>
            <person name="Chen Z."/>
            <person name="Lan J."/>
            <person name="Che J."/>
            <person name="Ge C."/>
            <person name="Shi H."/>
            <person name="Pan Z."/>
            <person name="Liu X."/>
        </authorList>
    </citation>
    <scope>NUCLEOTIDE SEQUENCE [LARGE SCALE GENOMIC DNA]</scope>
    <source>
        <strain evidence="1 3">DSM 2895</strain>
    </source>
</reference>